<accession>A0A8J2FX76</accession>
<reference evidence="1" key="1">
    <citation type="submission" date="2021-02" db="EMBL/GenBank/DDBJ databases">
        <authorList>
            <person name="Cremers G."/>
            <person name="Picone N."/>
        </authorList>
    </citation>
    <scope>NUCLEOTIDE SEQUENCE</scope>
    <source>
        <strain evidence="1">PQ17</strain>
    </source>
</reference>
<dbReference type="AlphaFoldDB" id="A0A8J2FX76"/>
<name>A0A8J2FX76_9BACT</name>
<evidence type="ECO:0000313" key="1">
    <source>
        <dbReference type="EMBL" id="CAF0703660.1"/>
    </source>
</evidence>
<sequence>MRPYVLHLVALRLLVDSPDLYAIDVGAKALQELLVAARGKPNRVSTRKGKASDETVESSQSLCVVGSSGVGARPWRQLPPCLGSRGTLPGSVSPNENDGLLRHQVLVGSVGKGRNGGPTEDW</sequence>
<dbReference type="EMBL" id="CAJNOB010000056">
    <property type="protein sequence ID" value="CAF0703660.1"/>
    <property type="molecule type" value="Genomic_DNA"/>
</dbReference>
<comment type="caution">
    <text evidence="1">The sequence shown here is derived from an EMBL/GenBank/DDBJ whole genome shotgun (WGS) entry which is preliminary data.</text>
</comment>
<gene>
    <name evidence="1" type="ORF">MPNT_60060</name>
</gene>
<proteinExistence type="predicted"/>
<protein>
    <submittedName>
        <fullName evidence="1">Uncharacterized protein</fullName>
    </submittedName>
</protein>
<keyword evidence="2" id="KW-1185">Reference proteome</keyword>
<dbReference type="Proteomes" id="UP000663859">
    <property type="component" value="Unassembled WGS sequence"/>
</dbReference>
<organism evidence="1 2">
    <name type="scientific">Candidatus Methylacidithermus pantelleriae</name>
    <dbReference type="NCBI Taxonomy" id="2744239"/>
    <lineage>
        <taxon>Bacteria</taxon>
        <taxon>Pseudomonadati</taxon>
        <taxon>Verrucomicrobiota</taxon>
        <taxon>Methylacidiphilae</taxon>
        <taxon>Methylacidiphilales</taxon>
        <taxon>Methylacidiphilaceae</taxon>
        <taxon>Candidatus Methylacidithermus</taxon>
    </lineage>
</organism>
<evidence type="ECO:0000313" key="2">
    <source>
        <dbReference type="Proteomes" id="UP000663859"/>
    </source>
</evidence>